<dbReference type="Gene3D" id="3.30.420.10">
    <property type="entry name" value="Ribonuclease H-like superfamily/Ribonuclease H"/>
    <property type="match status" value="1"/>
</dbReference>
<accession>A0AAF0U1T9</accession>
<sequence length="105" mass="11937">MTKSAHFIPVNVSYAVEDYAKLYLREMKGLCTRVKLSTTFHPQINGQEEHTIETLEDMLKTCVTDFKGNWDGHLPLIEFAYNNSYHSCNGMAPLRHCMVGGVDLL</sequence>
<organism evidence="1 2">
    <name type="scientific">Solanum verrucosum</name>
    <dbReference type="NCBI Taxonomy" id="315347"/>
    <lineage>
        <taxon>Eukaryota</taxon>
        <taxon>Viridiplantae</taxon>
        <taxon>Streptophyta</taxon>
        <taxon>Embryophyta</taxon>
        <taxon>Tracheophyta</taxon>
        <taxon>Spermatophyta</taxon>
        <taxon>Magnoliopsida</taxon>
        <taxon>eudicotyledons</taxon>
        <taxon>Gunneridae</taxon>
        <taxon>Pentapetalae</taxon>
        <taxon>asterids</taxon>
        <taxon>lamiids</taxon>
        <taxon>Solanales</taxon>
        <taxon>Solanaceae</taxon>
        <taxon>Solanoideae</taxon>
        <taxon>Solaneae</taxon>
        <taxon>Solanum</taxon>
    </lineage>
</organism>
<protein>
    <recommendedName>
        <fullName evidence="3">Integrase catalytic domain-containing protein</fullName>
    </recommendedName>
</protein>
<dbReference type="EMBL" id="CP133618">
    <property type="protein sequence ID" value="WMV37710.1"/>
    <property type="molecule type" value="Genomic_DNA"/>
</dbReference>
<dbReference type="Proteomes" id="UP001234989">
    <property type="component" value="Chromosome 7"/>
</dbReference>
<dbReference type="InterPro" id="IPR012337">
    <property type="entry name" value="RNaseH-like_sf"/>
</dbReference>
<dbReference type="InterPro" id="IPR036397">
    <property type="entry name" value="RNaseH_sf"/>
</dbReference>
<dbReference type="SUPFAM" id="SSF53098">
    <property type="entry name" value="Ribonuclease H-like"/>
    <property type="match status" value="1"/>
</dbReference>
<evidence type="ECO:0008006" key="3">
    <source>
        <dbReference type="Google" id="ProtNLM"/>
    </source>
</evidence>
<name>A0AAF0U1T9_SOLVR</name>
<reference evidence="1" key="1">
    <citation type="submission" date="2023-08" db="EMBL/GenBank/DDBJ databases">
        <title>A de novo genome assembly of Solanum verrucosum Schlechtendal, a Mexican diploid species geographically isolated from the other diploid A-genome species in potato relatives.</title>
        <authorList>
            <person name="Hosaka K."/>
        </authorList>
    </citation>
    <scope>NUCLEOTIDE SEQUENCE</scope>
    <source>
        <tissue evidence="1">Young leaves</tissue>
    </source>
</reference>
<evidence type="ECO:0000313" key="1">
    <source>
        <dbReference type="EMBL" id="WMV37710.1"/>
    </source>
</evidence>
<dbReference type="GO" id="GO:0003676">
    <property type="term" value="F:nucleic acid binding"/>
    <property type="evidence" value="ECO:0007669"/>
    <property type="project" value="InterPro"/>
</dbReference>
<gene>
    <name evidence="1" type="ORF">MTR67_031095</name>
</gene>
<proteinExistence type="predicted"/>
<evidence type="ECO:0000313" key="2">
    <source>
        <dbReference type="Proteomes" id="UP001234989"/>
    </source>
</evidence>
<dbReference type="PANTHER" id="PTHR45835">
    <property type="entry name" value="YALI0A06105P"/>
    <property type="match status" value="1"/>
</dbReference>
<keyword evidence="2" id="KW-1185">Reference proteome</keyword>
<dbReference type="PANTHER" id="PTHR45835:SF91">
    <property type="entry name" value="RETROTRANSPOSON, TY3-GYPSY SUBCLASS-LIKE PROTEIN"/>
    <property type="match status" value="1"/>
</dbReference>
<dbReference type="AlphaFoldDB" id="A0AAF0U1T9"/>